<evidence type="ECO:0000313" key="2">
    <source>
        <dbReference type="Proteomes" id="UP001218218"/>
    </source>
</evidence>
<gene>
    <name evidence="1" type="ORF">DFH08DRAFT_985506</name>
</gene>
<organism evidence="1 2">
    <name type="scientific">Mycena albidolilacea</name>
    <dbReference type="NCBI Taxonomy" id="1033008"/>
    <lineage>
        <taxon>Eukaryota</taxon>
        <taxon>Fungi</taxon>
        <taxon>Dikarya</taxon>
        <taxon>Basidiomycota</taxon>
        <taxon>Agaricomycotina</taxon>
        <taxon>Agaricomycetes</taxon>
        <taxon>Agaricomycetidae</taxon>
        <taxon>Agaricales</taxon>
        <taxon>Marasmiineae</taxon>
        <taxon>Mycenaceae</taxon>
        <taxon>Mycena</taxon>
    </lineage>
</organism>
<name>A0AAD7ACD8_9AGAR</name>
<protein>
    <submittedName>
        <fullName evidence="1">Uncharacterized protein</fullName>
    </submittedName>
</protein>
<dbReference type="EMBL" id="JARIHO010000010">
    <property type="protein sequence ID" value="KAJ7354681.1"/>
    <property type="molecule type" value="Genomic_DNA"/>
</dbReference>
<accession>A0AAD7ACD8</accession>
<sequence>MLLYENVVLRRILQPSVLVRALESRERLGFLVKRLDIDCFVPRGYYQLHDDVDDLRRILALCPNLSHFGFLPPFRTPRIPSTLPALGSSITSLECNGSILYFVILPSLLQLSDTLKSLTLPIPSTYDDGHPVLLFGILEDLHLRLEEDSVVSTSNSQSAKTAVTQPLF</sequence>
<proteinExistence type="predicted"/>
<reference evidence="1" key="1">
    <citation type="submission" date="2023-03" db="EMBL/GenBank/DDBJ databases">
        <title>Massive genome expansion in bonnet fungi (Mycena s.s.) driven by repeated elements and novel gene families across ecological guilds.</title>
        <authorList>
            <consortium name="Lawrence Berkeley National Laboratory"/>
            <person name="Harder C.B."/>
            <person name="Miyauchi S."/>
            <person name="Viragh M."/>
            <person name="Kuo A."/>
            <person name="Thoen E."/>
            <person name="Andreopoulos B."/>
            <person name="Lu D."/>
            <person name="Skrede I."/>
            <person name="Drula E."/>
            <person name="Henrissat B."/>
            <person name="Morin E."/>
            <person name="Kohler A."/>
            <person name="Barry K."/>
            <person name="LaButti K."/>
            <person name="Morin E."/>
            <person name="Salamov A."/>
            <person name="Lipzen A."/>
            <person name="Mereny Z."/>
            <person name="Hegedus B."/>
            <person name="Baldrian P."/>
            <person name="Stursova M."/>
            <person name="Weitz H."/>
            <person name="Taylor A."/>
            <person name="Grigoriev I.V."/>
            <person name="Nagy L.G."/>
            <person name="Martin F."/>
            <person name="Kauserud H."/>
        </authorList>
    </citation>
    <scope>NUCLEOTIDE SEQUENCE</scope>
    <source>
        <strain evidence="1">CBHHK002</strain>
    </source>
</reference>
<dbReference type="AlphaFoldDB" id="A0AAD7ACD8"/>
<keyword evidence="2" id="KW-1185">Reference proteome</keyword>
<dbReference type="Proteomes" id="UP001218218">
    <property type="component" value="Unassembled WGS sequence"/>
</dbReference>
<comment type="caution">
    <text evidence="1">The sequence shown here is derived from an EMBL/GenBank/DDBJ whole genome shotgun (WGS) entry which is preliminary data.</text>
</comment>
<evidence type="ECO:0000313" key="1">
    <source>
        <dbReference type="EMBL" id="KAJ7354681.1"/>
    </source>
</evidence>